<keyword evidence="2" id="KW-1185">Reference proteome</keyword>
<sequence length="103" mass="11369">MPPILLNGVPLSRVAQFKYLGHIFTENSTDELDIDRECKTLSVRGNMLGHRFARCIAPVKITMFKAFCGQTSHRKPTMPCSSSNIIMCSGLCLGTLDIAVHLC</sequence>
<evidence type="ECO:0000313" key="2">
    <source>
        <dbReference type="Proteomes" id="UP001231649"/>
    </source>
</evidence>
<proteinExistence type="predicted"/>
<gene>
    <name evidence="1" type="ORF">PYW08_011725</name>
</gene>
<accession>A0ACC2QKA7</accession>
<reference evidence="1" key="1">
    <citation type="submission" date="2023-03" db="EMBL/GenBank/DDBJ databases">
        <title>Chromosome-level genomes of two armyworms, Mythimna separata and Mythimna loreyi, provide insights into the biosynthesis and reception of sex pheromones.</title>
        <authorList>
            <person name="Zhao H."/>
        </authorList>
    </citation>
    <scope>NUCLEOTIDE SEQUENCE</scope>
    <source>
        <strain evidence="1">BeijingLab</strain>
    </source>
</reference>
<dbReference type="Proteomes" id="UP001231649">
    <property type="component" value="Chromosome 3"/>
</dbReference>
<evidence type="ECO:0000313" key="1">
    <source>
        <dbReference type="EMBL" id="KAJ8719550.1"/>
    </source>
</evidence>
<comment type="caution">
    <text evidence="1">The sequence shown here is derived from an EMBL/GenBank/DDBJ whole genome shotgun (WGS) entry which is preliminary data.</text>
</comment>
<dbReference type="EMBL" id="CM056779">
    <property type="protein sequence ID" value="KAJ8719550.1"/>
    <property type="molecule type" value="Genomic_DNA"/>
</dbReference>
<organism evidence="1 2">
    <name type="scientific">Mythimna loreyi</name>
    <dbReference type="NCBI Taxonomy" id="667449"/>
    <lineage>
        <taxon>Eukaryota</taxon>
        <taxon>Metazoa</taxon>
        <taxon>Ecdysozoa</taxon>
        <taxon>Arthropoda</taxon>
        <taxon>Hexapoda</taxon>
        <taxon>Insecta</taxon>
        <taxon>Pterygota</taxon>
        <taxon>Neoptera</taxon>
        <taxon>Endopterygota</taxon>
        <taxon>Lepidoptera</taxon>
        <taxon>Glossata</taxon>
        <taxon>Ditrysia</taxon>
        <taxon>Noctuoidea</taxon>
        <taxon>Noctuidae</taxon>
        <taxon>Noctuinae</taxon>
        <taxon>Hadenini</taxon>
        <taxon>Mythimna</taxon>
    </lineage>
</organism>
<name>A0ACC2QKA7_9NEOP</name>
<protein>
    <submittedName>
        <fullName evidence="1">Uncharacterized protein</fullName>
    </submittedName>
</protein>